<sequence>MPSPLSFLAFGAALLLAGCQQNMPADNVLRGPVETTQPADKTAPPAAMKTEAEARALTAAHVKTLPNAALYVVDSARVNDNGPTWQVLVPRRDWARRMPNSARFEVNKATGEVSTGAVK</sequence>
<dbReference type="EMBL" id="JAUQSX010000002">
    <property type="protein sequence ID" value="MDO7845869.1"/>
    <property type="molecule type" value="Genomic_DNA"/>
</dbReference>
<protein>
    <recommendedName>
        <fullName evidence="3">PepSY domain-containing protein</fullName>
    </recommendedName>
</protein>
<evidence type="ECO:0000313" key="1">
    <source>
        <dbReference type="EMBL" id="MDO7845869.1"/>
    </source>
</evidence>
<reference evidence="1" key="1">
    <citation type="submission" date="2023-07" db="EMBL/GenBank/DDBJ databases">
        <authorList>
            <person name="Kim M.K."/>
        </authorList>
    </citation>
    <scope>NUCLEOTIDE SEQUENCE</scope>
    <source>
        <strain evidence="1">M29</strain>
    </source>
</reference>
<keyword evidence="2" id="KW-1185">Reference proteome</keyword>
<dbReference type="Proteomes" id="UP001167796">
    <property type="component" value="Unassembled WGS sequence"/>
</dbReference>
<organism evidence="1 2">
    <name type="scientific">Hymenobacter mellowenesis</name>
    <dbReference type="NCBI Taxonomy" id="3063995"/>
    <lineage>
        <taxon>Bacteria</taxon>
        <taxon>Pseudomonadati</taxon>
        <taxon>Bacteroidota</taxon>
        <taxon>Cytophagia</taxon>
        <taxon>Cytophagales</taxon>
        <taxon>Hymenobacteraceae</taxon>
        <taxon>Hymenobacter</taxon>
    </lineage>
</organism>
<accession>A0ABT9A915</accession>
<proteinExistence type="predicted"/>
<gene>
    <name evidence="1" type="ORF">Q5H92_05835</name>
</gene>
<dbReference type="RefSeq" id="WP_305010556.1">
    <property type="nucleotide sequence ID" value="NZ_JAUQSX010000002.1"/>
</dbReference>
<evidence type="ECO:0000313" key="2">
    <source>
        <dbReference type="Proteomes" id="UP001167796"/>
    </source>
</evidence>
<name>A0ABT9A915_9BACT</name>
<comment type="caution">
    <text evidence="1">The sequence shown here is derived from an EMBL/GenBank/DDBJ whole genome shotgun (WGS) entry which is preliminary data.</text>
</comment>
<evidence type="ECO:0008006" key="3">
    <source>
        <dbReference type="Google" id="ProtNLM"/>
    </source>
</evidence>